<organism evidence="1 2">
    <name type="scientific">Brachionus plicatilis</name>
    <name type="common">Marine rotifer</name>
    <name type="synonym">Brachionus muelleri</name>
    <dbReference type="NCBI Taxonomy" id="10195"/>
    <lineage>
        <taxon>Eukaryota</taxon>
        <taxon>Metazoa</taxon>
        <taxon>Spiralia</taxon>
        <taxon>Gnathifera</taxon>
        <taxon>Rotifera</taxon>
        <taxon>Eurotatoria</taxon>
        <taxon>Monogononta</taxon>
        <taxon>Pseudotrocha</taxon>
        <taxon>Ploima</taxon>
        <taxon>Brachionidae</taxon>
        <taxon>Brachionus</taxon>
    </lineage>
</organism>
<keyword evidence="2" id="KW-1185">Reference proteome</keyword>
<comment type="caution">
    <text evidence="1">The sequence shown here is derived from an EMBL/GenBank/DDBJ whole genome shotgun (WGS) entry which is preliminary data.</text>
</comment>
<gene>
    <name evidence="1" type="ORF">BpHYR1_005301</name>
</gene>
<evidence type="ECO:0000313" key="1">
    <source>
        <dbReference type="EMBL" id="RNA31157.1"/>
    </source>
</evidence>
<sequence>MGTCQDSRVKGTINNDVERQVRLVAEKLYYYYYYYYYYLFKHVLMEQSIILNFCKINLINYQMLKYQS</sequence>
<evidence type="ECO:0000313" key="2">
    <source>
        <dbReference type="Proteomes" id="UP000276133"/>
    </source>
</evidence>
<reference evidence="1 2" key="1">
    <citation type="journal article" date="2018" name="Sci. Rep.">
        <title>Genomic signatures of local adaptation to the degree of environmental predictability in rotifers.</title>
        <authorList>
            <person name="Franch-Gras L."/>
            <person name="Hahn C."/>
            <person name="Garcia-Roger E.M."/>
            <person name="Carmona M.J."/>
            <person name="Serra M."/>
            <person name="Gomez A."/>
        </authorList>
    </citation>
    <scope>NUCLEOTIDE SEQUENCE [LARGE SCALE GENOMIC DNA]</scope>
    <source>
        <strain evidence="1">HYR1</strain>
    </source>
</reference>
<dbReference type="AlphaFoldDB" id="A0A3M7S697"/>
<name>A0A3M7S697_BRAPC</name>
<dbReference type="EMBL" id="REGN01001980">
    <property type="protein sequence ID" value="RNA31157.1"/>
    <property type="molecule type" value="Genomic_DNA"/>
</dbReference>
<accession>A0A3M7S697</accession>
<dbReference type="Proteomes" id="UP000276133">
    <property type="component" value="Unassembled WGS sequence"/>
</dbReference>
<protein>
    <submittedName>
        <fullName evidence="1">Uncharacterized protein</fullName>
    </submittedName>
</protein>
<proteinExistence type="predicted"/>